<protein>
    <submittedName>
        <fullName evidence="1">Uncharacterized protein</fullName>
    </submittedName>
</protein>
<sequence length="42" mass="5405">METEWDSFFAYRFIYWRMNIIYHGLYYDIISEDKMFLIKIEI</sequence>
<evidence type="ECO:0000313" key="1">
    <source>
        <dbReference type="EMBL" id="EEW97747.1"/>
    </source>
</evidence>
<name>C9LQB1_9FIRM</name>
<keyword evidence="2" id="KW-1185">Reference proteome</keyword>
<reference evidence="1" key="1">
    <citation type="submission" date="2009-09" db="EMBL/GenBank/DDBJ databases">
        <authorList>
            <person name="Weinstock G."/>
            <person name="Sodergren E."/>
            <person name="Clifton S."/>
            <person name="Fulton L."/>
            <person name="Fulton B."/>
            <person name="Courtney L."/>
            <person name="Fronick C."/>
            <person name="Harrison M."/>
            <person name="Strong C."/>
            <person name="Farmer C."/>
            <person name="Delahaunty K."/>
            <person name="Markovic C."/>
            <person name="Hall O."/>
            <person name="Minx P."/>
            <person name="Tomlinson C."/>
            <person name="Mitreva M."/>
            <person name="Nelson J."/>
            <person name="Hou S."/>
            <person name="Wollam A."/>
            <person name="Pepin K.H."/>
            <person name="Johnson M."/>
            <person name="Bhonagiri V."/>
            <person name="Nash W.E."/>
            <person name="Warren W."/>
            <person name="Chinwalla A."/>
            <person name="Mardis E.R."/>
            <person name="Wilson R.K."/>
        </authorList>
    </citation>
    <scope>NUCLEOTIDE SEQUENCE [LARGE SCALE GENOMIC DNA]</scope>
    <source>
        <strain evidence="1">DSM 15470</strain>
    </source>
</reference>
<dbReference type="Proteomes" id="UP000004736">
    <property type="component" value="Unassembled WGS sequence"/>
</dbReference>
<dbReference type="EMBL" id="ACIM02000001">
    <property type="protein sequence ID" value="EEW97747.1"/>
    <property type="molecule type" value="Genomic_DNA"/>
</dbReference>
<organism evidence="1 2">
    <name type="scientific">Dialister invisus DSM 15470</name>
    <dbReference type="NCBI Taxonomy" id="592028"/>
    <lineage>
        <taxon>Bacteria</taxon>
        <taxon>Bacillati</taxon>
        <taxon>Bacillota</taxon>
        <taxon>Negativicutes</taxon>
        <taxon>Veillonellales</taxon>
        <taxon>Veillonellaceae</taxon>
        <taxon>Dialister</taxon>
    </lineage>
</organism>
<proteinExistence type="predicted"/>
<dbReference type="STRING" id="592028.GCWU000321_01743"/>
<evidence type="ECO:0000313" key="2">
    <source>
        <dbReference type="Proteomes" id="UP000004736"/>
    </source>
</evidence>
<dbReference type="HOGENOM" id="CLU_3250599_0_0_9"/>
<comment type="caution">
    <text evidence="1">The sequence shown here is derived from an EMBL/GenBank/DDBJ whole genome shotgun (WGS) entry which is preliminary data.</text>
</comment>
<gene>
    <name evidence="1" type="ORF">GCWU000321_01743</name>
</gene>
<dbReference type="AlphaFoldDB" id="C9LQB1"/>
<accession>C9LQB1</accession>